<dbReference type="SMART" id="SM00292">
    <property type="entry name" value="BRCT"/>
    <property type="match status" value="2"/>
</dbReference>
<evidence type="ECO:0000313" key="17">
    <source>
        <dbReference type="EMBL" id="CAA9991428.1"/>
    </source>
</evidence>
<dbReference type="FunFam" id="3.30.40.10:FF:001025">
    <property type="entry name" value="Predicted protein"/>
    <property type="match status" value="1"/>
</dbReference>
<keyword evidence="18" id="KW-1185">Reference proteome</keyword>
<dbReference type="Pfam" id="PF00097">
    <property type="entry name" value="zf-C3HC4"/>
    <property type="match status" value="1"/>
</dbReference>
<dbReference type="Gene3D" id="3.40.50.10190">
    <property type="entry name" value="BRCT domain"/>
    <property type="match status" value="2"/>
</dbReference>
<keyword evidence="11" id="KW-0131">Cell cycle</keyword>
<keyword evidence="20" id="KW-1267">Proteomics identification</keyword>
<evidence type="ECO:0000259" key="16">
    <source>
        <dbReference type="PROSITE" id="PS50172"/>
    </source>
</evidence>
<evidence type="ECO:0000256" key="14">
    <source>
        <dbReference type="SAM" id="MobiDB-lite"/>
    </source>
</evidence>
<dbReference type="CTD" id="175499"/>
<dbReference type="Proteomes" id="UP000001940">
    <property type="component" value="Chromosome III"/>
</dbReference>
<keyword evidence="5" id="KW-0677">Repeat</keyword>
<dbReference type="InterPro" id="IPR017907">
    <property type="entry name" value="Znf_RING_CS"/>
</dbReference>
<dbReference type="InterPro" id="IPR001357">
    <property type="entry name" value="BRCT_dom"/>
</dbReference>
<keyword evidence="8" id="KW-0862">Zinc</keyword>
<dbReference type="PROSITE" id="PS50172">
    <property type="entry name" value="BRCT"/>
    <property type="match status" value="2"/>
</dbReference>
<evidence type="ECO:0000256" key="1">
    <source>
        <dbReference type="ARBA" id="ARBA00004123"/>
    </source>
</evidence>
<evidence type="ECO:0000256" key="5">
    <source>
        <dbReference type="ARBA" id="ARBA00022737"/>
    </source>
</evidence>
<evidence type="ECO:0000256" key="6">
    <source>
        <dbReference type="ARBA" id="ARBA00022763"/>
    </source>
</evidence>
<evidence type="ECO:0000313" key="19">
    <source>
        <dbReference type="WormBase" id="C36A4.8c"/>
    </source>
</evidence>
<dbReference type="AlphaFoldDB" id="A0A679L8N4"/>
<dbReference type="InterPro" id="IPR013083">
    <property type="entry name" value="Znf_RING/FYVE/PHD"/>
</dbReference>
<dbReference type="AGR" id="WB:WBGene00000264"/>
<dbReference type="FunFam" id="3.40.50.10190:FF:000214">
    <property type="entry name" value="Breast cancer type 1 susceptibility protein homolog"/>
    <property type="match status" value="1"/>
</dbReference>
<dbReference type="WormBase" id="C36A4.8c">
    <property type="protein sequence ID" value="CE54173"/>
    <property type="gene ID" value="WBGene00000264"/>
    <property type="gene designation" value="brc-1"/>
</dbReference>
<dbReference type="SUPFAM" id="SSF57850">
    <property type="entry name" value="RING/U-box"/>
    <property type="match status" value="1"/>
</dbReference>
<dbReference type="SMART" id="SM00184">
    <property type="entry name" value="RING"/>
    <property type="match status" value="1"/>
</dbReference>
<evidence type="ECO:0000256" key="7">
    <source>
        <dbReference type="ARBA" id="ARBA00022771"/>
    </source>
</evidence>
<keyword evidence="10" id="KW-0539">Nucleus</keyword>
<dbReference type="Pfam" id="PF16589">
    <property type="entry name" value="BRCT_2"/>
    <property type="match status" value="1"/>
</dbReference>
<keyword evidence="7 13" id="KW-0863">Zinc-finger</keyword>
<sequence>MADVALRITETVARLQKELKCGICCSTYKDPILSTCFHIFCRSCINACFERKRKVQCPICRSVLDKRSCRDTYQITMAVQNYLKLSEAFKKDIENMNTFKSLPPEKMFMESQMPLDITIIPENDGKRCAPDFAIPFLPVRRKRPSRPQPPSAFAEEPAEPVEPPEPATKQPVELQSRVFPLEKLKKDVETSTETYKISREELKNVDIEEYINTLRENSTEIDEIDALFQLMPTMRQFLRNNINQLMEKFHVAPPKKSEKPANRRVSFASSQDLENIKIMTASESLETPPEPIQKLAQKPEVFKSTQNLIDLNLNTAVKKPVVVASDDDEVVEDSEGELQIDEDDLANVTCATSSTTLDADRTPKAIQDDEDRIDDELSQVPKTIVCSRIHNDADEELLSDFYHKFLSNACRFAEDVNEHTTHLVMMNSEGRSISQKSTAYLYAIARKCVIVGRQWLVDCITTGLLLSEADYTITSCSSTIPVKIPPSIGSEMGWLRSRNDEHGKLFAGRRFMILRKFTMNPYFDYKQLIELVQQCGGEILSCYENLSPEKLYIIFSKHSKAIEESKNIENLYKCDVVTMEWVLDSISEYLILPTQPYKAVDSIGCLQD</sequence>
<comment type="subcellular location">
    <subcellularLocation>
        <location evidence="2">Chromosome</location>
    </subcellularLocation>
    <subcellularLocation>
        <location evidence="1">Nucleus</location>
    </subcellularLocation>
</comment>
<feature type="domain" description="RING-type" evidence="15">
    <location>
        <begin position="21"/>
        <end position="61"/>
    </location>
</feature>
<evidence type="ECO:0000259" key="15">
    <source>
        <dbReference type="PROSITE" id="PS50089"/>
    </source>
</evidence>
<dbReference type="PANTHER" id="PTHR13763:SF0">
    <property type="entry name" value="BREAST CANCER TYPE 1 SUSCEPTIBILITY PROTEIN"/>
    <property type="match status" value="1"/>
</dbReference>
<dbReference type="GO" id="GO:0005694">
    <property type="term" value="C:chromosome"/>
    <property type="evidence" value="ECO:0007669"/>
    <property type="project" value="UniProtKB-SubCell"/>
</dbReference>
<accession>A0A679L8N4</accession>
<dbReference type="RefSeq" id="NP_001417850.1">
    <property type="nucleotide sequence ID" value="NM_001430933.1"/>
</dbReference>
<dbReference type="PROSITE" id="PS50089">
    <property type="entry name" value="ZF_RING_2"/>
    <property type="match status" value="1"/>
</dbReference>
<dbReference type="InterPro" id="IPR031099">
    <property type="entry name" value="BRCA1-associated"/>
</dbReference>
<dbReference type="OrthoDB" id="5790173at2759"/>
<feature type="domain" description="BRCT" evidence="16">
    <location>
        <begin position="501"/>
        <end position="599"/>
    </location>
</feature>
<evidence type="ECO:0000256" key="4">
    <source>
        <dbReference type="ARBA" id="ARBA00022723"/>
    </source>
</evidence>
<dbReference type="InterPro" id="IPR018957">
    <property type="entry name" value="Znf_C3HC4_RING-type"/>
</dbReference>
<dbReference type="InterPro" id="IPR036420">
    <property type="entry name" value="BRCT_dom_sf"/>
</dbReference>
<dbReference type="GO" id="GO:0006281">
    <property type="term" value="P:DNA repair"/>
    <property type="evidence" value="ECO:0007669"/>
    <property type="project" value="UniProtKB-KW"/>
</dbReference>
<protein>
    <recommendedName>
        <fullName evidence="12">RING-type E3 ubiquitin transferase BRCA1</fullName>
    </recommendedName>
</protein>
<evidence type="ECO:0000256" key="9">
    <source>
        <dbReference type="ARBA" id="ARBA00023204"/>
    </source>
</evidence>
<name>A0A679L8N4_CAEEL</name>
<dbReference type="Gene3D" id="3.30.40.10">
    <property type="entry name" value="Zinc/RING finger domain, C3HC4 (zinc finger)"/>
    <property type="match status" value="1"/>
</dbReference>
<evidence type="ECO:0000256" key="10">
    <source>
        <dbReference type="ARBA" id="ARBA00023242"/>
    </source>
</evidence>
<dbReference type="GO" id="GO:0005634">
    <property type="term" value="C:nucleus"/>
    <property type="evidence" value="ECO:0007669"/>
    <property type="project" value="UniProtKB-SubCell"/>
</dbReference>
<organism evidence="17 18">
    <name type="scientific">Caenorhabditis elegans</name>
    <dbReference type="NCBI Taxonomy" id="6239"/>
    <lineage>
        <taxon>Eukaryota</taxon>
        <taxon>Metazoa</taxon>
        <taxon>Ecdysozoa</taxon>
        <taxon>Nematoda</taxon>
        <taxon>Chromadorea</taxon>
        <taxon>Rhabditida</taxon>
        <taxon>Rhabditina</taxon>
        <taxon>Rhabditomorpha</taxon>
        <taxon>Rhabditoidea</taxon>
        <taxon>Rhabditidae</taxon>
        <taxon>Peloderinae</taxon>
        <taxon>Caenorhabditis</taxon>
    </lineage>
</organism>
<evidence type="ECO:0000256" key="2">
    <source>
        <dbReference type="ARBA" id="ARBA00004286"/>
    </source>
</evidence>
<evidence type="ECO:0007829" key="20">
    <source>
        <dbReference type="PeptideAtlas" id="A0A679L8N4"/>
    </source>
</evidence>
<evidence type="ECO:0000256" key="3">
    <source>
        <dbReference type="ARBA" id="ARBA00022454"/>
    </source>
</evidence>
<dbReference type="PANTHER" id="PTHR13763">
    <property type="entry name" value="BREAST CANCER TYPE 1 SUSCEPTIBILITY PROTEIN BRCA1"/>
    <property type="match status" value="1"/>
</dbReference>
<dbReference type="GeneID" id="175499"/>
<keyword evidence="4" id="KW-0479">Metal-binding</keyword>
<keyword evidence="17" id="KW-0808">Transferase</keyword>
<evidence type="ECO:0000256" key="12">
    <source>
        <dbReference type="ARBA" id="ARBA00031556"/>
    </source>
</evidence>
<gene>
    <name evidence="17 19" type="primary">brc-1</name>
    <name evidence="19" type="ORF">C36A4.8</name>
    <name evidence="17" type="ORF">CELE_C36A4.8</name>
</gene>
<keyword evidence="6" id="KW-0227">DNA damage</keyword>
<dbReference type="PROSITE" id="PS00518">
    <property type="entry name" value="ZF_RING_1"/>
    <property type="match status" value="1"/>
</dbReference>
<dbReference type="InterPro" id="IPR001841">
    <property type="entry name" value="Znf_RING"/>
</dbReference>
<keyword evidence="3" id="KW-0158">Chromosome</keyword>
<evidence type="ECO:0000313" key="18">
    <source>
        <dbReference type="Proteomes" id="UP000001940"/>
    </source>
</evidence>
<reference evidence="17 18" key="1">
    <citation type="journal article" date="1998" name="Science">
        <title>Genome sequence of the nematode C. elegans: a platform for investigating biology.</title>
        <authorList>
            <consortium name="The C. elegans sequencing consortium"/>
            <person name="Sulson J.E."/>
            <person name="Waterston R."/>
        </authorList>
    </citation>
    <scope>NUCLEOTIDE SEQUENCE [LARGE SCALE GENOMIC DNA]</scope>
    <source>
        <strain evidence="17 18">Bristol N2</strain>
    </source>
</reference>
<dbReference type="SUPFAM" id="SSF52113">
    <property type="entry name" value="BRCT domain"/>
    <property type="match status" value="2"/>
</dbReference>
<proteinExistence type="evidence at protein level"/>
<evidence type="ECO:0000256" key="8">
    <source>
        <dbReference type="ARBA" id="ARBA00022833"/>
    </source>
</evidence>
<feature type="region of interest" description="Disordered" evidence="14">
    <location>
        <begin position="140"/>
        <end position="173"/>
    </location>
</feature>
<dbReference type="GO" id="GO:0008270">
    <property type="term" value="F:zinc ion binding"/>
    <property type="evidence" value="ECO:0007669"/>
    <property type="project" value="UniProtKB-KW"/>
</dbReference>
<evidence type="ECO:0000256" key="13">
    <source>
        <dbReference type="PROSITE-ProRule" id="PRU00175"/>
    </source>
</evidence>
<evidence type="ECO:0000256" key="11">
    <source>
        <dbReference type="ARBA" id="ARBA00023306"/>
    </source>
</evidence>
<dbReference type="EMBL" id="BX284603">
    <property type="protein sequence ID" value="CAA9991428.1"/>
    <property type="molecule type" value="Genomic_DNA"/>
</dbReference>
<keyword evidence="9" id="KW-0234">DNA repair</keyword>
<dbReference type="SMR" id="A0A679L8N4"/>
<dbReference type="GO" id="GO:0016740">
    <property type="term" value="F:transferase activity"/>
    <property type="evidence" value="ECO:0007669"/>
    <property type="project" value="UniProtKB-KW"/>
</dbReference>
<feature type="domain" description="BRCT" evidence="16">
    <location>
        <begin position="411"/>
        <end position="473"/>
    </location>
</feature>